<sequence length="525" mass="60901">MRWEMTVNSIFGGERNFDQLSYQEMMDCEIDKGVKISDVILVMSKANHAGRFFTQLGFFFKGKGWVSPDMLKNLSINDLIQIRQICKKTIDLSGKIQEKANVKKQKKIMQQVAVLGTATLTEVSQREESLSDFLKDIAEVSPKVLHASPKLSALYSSYLQMVNQNQEESDLKGFSHYLAKKEAEHNFSKLEEFDIHIGRNQLIGNQKEEENWQQKMKDYLLALMTPYKDQEGAKKLFEESPEMKEAYEAFKEECYDAIDKEHGILCKSDYQKILEKKENAVKTASSAEAKKDAEKELEYIRKQIEKLPEKRSDDQRSISKFKRRNEYPFYDVFLNQIIEKRIVGVPVQSNEGKWLEGLPEQLNFCSDLYKKAFENLGIMISLKNSNIRDSERKQFQYIKVLVEDPRFQLSAKKFLENFLKNEMNYQELYSKYAKNFDQLKKNYEDLIFKEKGIKPPDTYSRNFASALYLAAALHLSADELEKFGSRMENLEKTVSGRDEASNFIATLASGVRWPKKVGESDPYAD</sequence>
<name>F8LEI0_9BACT</name>
<keyword evidence="1" id="KW-0175">Coiled coil</keyword>
<evidence type="ECO:0000313" key="2">
    <source>
        <dbReference type="EMBL" id="CCB91898.1"/>
    </source>
</evidence>
<organism evidence="2">
    <name type="scientific">Waddlia chondrophila 2032/99</name>
    <dbReference type="NCBI Taxonomy" id="765953"/>
    <lineage>
        <taxon>Bacteria</taxon>
        <taxon>Pseudomonadati</taxon>
        <taxon>Chlamydiota</taxon>
        <taxon>Chlamydiia</taxon>
        <taxon>Parachlamydiales</taxon>
        <taxon>Waddliaceae</taxon>
        <taxon>Waddlia</taxon>
    </lineage>
</organism>
<proteinExistence type="predicted"/>
<protein>
    <submittedName>
        <fullName evidence="2">Uncharacterized protein</fullName>
    </submittedName>
</protein>
<reference evidence="2" key="1">
    <citation type="submission" date="2011-05" db="EMBL/GenBank/DDBJ databases">
        <title>Unity in variety -- the pan-genome of the Chlamydiae.</title>
        <authorList>
            <person name="Collingro A."/>
            <person name="Tischler P."/>
            <person name="Weinmaier T."/>
            <person name="Penz T."/>
            <person name="Heinz E."/>
            <person name="Brunham R.C."/>
            <person name="Read T.D."/>
            <person name="Bavoil P.M."/>
            <person name="Sachse K."/>
            <person name="Kahane S."/>
            <person name="Friedman M.G."/>
            <person name="Rattei T."/>
            <person name="Myers G.S.A."/>
            <person name="Horn M."/>
        </authorList>
    </citation>
    <scope>NUCLEOTIDE SEQUENCE</scope>
    <source>
        <strain evidence="2">2032/99</strain>
    </source>
</reference>
<dbReference type="EMBL" id="FR872658">
    <property type="protein sequence ID" value="CCB91898.1"/>
    <property type="molecule type" value="Genomic_DNA"/>
</dbReference>
<dbReference type="AlphaFoldDB" id="F8LEI0"/>
<feature type="coiled-coil region" evidence="1">
    <location>
        <begin position="270"/>
        <end position="310"/>
    </location>
</feature>
<evidence type="ECO:0000256" key="1">
    <source>
        <dbReference type="SAM" id="Coils"/>
    </source>
</evidence>
<accession>F8LEI0</accession>
<gene>
    <name evidence="2" type="ORF">WCH_AA00530</name>
</gene>